<feature type="binding site" evidence="5">
    <location>
        <position position="48"/>
    </location>
    <ligand>
        <name>FAD</name>
        <dbReference type="ChEBI" id="CHEBI:57692"/>
    </ligand>
</feature>
<dbReference type="SUPFAM" id="SSF51905">
    <property type="entry name" value="FAD/NAD(P)-binding domain"/>
    <property type="match status" value="1"/>
</dbReference>
<evidence type="ECO:0000313" key="8">
    <source>
        <dbReference type="Proteomes" id="UP000078428"/>
    </source>
</evidence>
<comment type="catalytic activity">
    <reaction evidence="5">
        <text>2 reduced [2Fe-2S]-[ferredoxin] + NADP(+) + H(+) = 2 oxidized [2Fe-2S]-[ferredoxin] + NADPH</text>
        <dbReference type="Rhea" id="RHEA:20125"/>
        <dbReference type="Rhea" id="RHEA-COMP:10000"/>
        <dbReference type="Rhea" id="RHEA-COMP:10001"/>
        <dbReference type="ChEBI" id="CHEBI:15378"/>
        <dbReference type="ChEBI" id="CHEBI:33737"/>
        <dbReference type="ChEBI" id="CHEBI:33738"/>
        <dbReference type="ChEBI" id="CHEBI:57783"/>
        <dbReference type="ChEBI" id="CHEBI:58349"/>
        <dbReference type="EC" id="1.18.1.2"/>
    </reaction>
</comment>
<dbReference type="GO" id="GO:0004324">
    <property type="term" value="F:ferredoxin-NADP+ reductase activity"/>
    <property type="evidence" value="ECO:0007669"/>
    <property type="project" value="UniProtKB-UniRule"/>
</dbReference>
<reference evidence="7 8" key="1">
    <citation type="submission" date="2016-04" db="EMBL/GenBank/DDBJ databases">
        <title>Draft genome sequence of freshwater magnetotactic bacteria Magnetospirillum marisnigri SP-1 and Magnetospirillum moscoviense BB-1.</title>
        <authorList>
            <person name="Koziaeva V."/>
            <person name="Dziuba M.V."/>
            <person name="Ivanov T.M."/>
            <person name="Kuznetsov B."/>
            <person name="Grouzdev D.S."/>
        </authorList>
    </citation>
    <scope>NUCLEOTIDE SEQUENCE [LARGE SCALE GENOMIC DNA]</scope>
    <source>
        <strain evidence="7 8">SP-1</strain>
    </source>
</reference>
<organism evidence="7 8">
    <name type="scientific">Paramagnetospirillum marisnigri</name>
    <dbReference type="NCBI Taxonomy" id="1285242"/>
    <lineage>
        <taxon>Bacteria</taxon>
        <taxon>Pseudomonadati</taxon>
        <taxon>Pseudomonadota</taxon>
        <taxon>Alphaproteobacteria</taxon>
        <taxon>Rhodospirillales</taxon>
        <taxon>Magnetospirillaceae</taxon>
        <taxon>Paramagnetospirillum</taxon>
    </lineage>
</organism>
<comment type="cofactor">
    <cofactor evidence="5">
        <name>FAD</name>
        <dbReference type="ChEBI" id="CHEBI:57692"/>
    </cofactor>
    <text evidence="5">Binds 1 FAD per subunit.</text>
</comment>
<dbReference type="PANTHER" id="PTHR48105">
    <property type="entry name" value="THIOREDOXIN REDUCTASE 1-RELATED-RELATED"/>
    <property type="match status" value="1"/>
</dbReference>
<dbReference type="OrthoDB" id="9806179at2"/>
<dbReference type="STRING" id="1285242.A6A04_01910"/>
<keyword evidence="3 5" id="KW-0521">NADP</keyword>
<dbReference type="PRINTS" id="PR00368">
    <property type="entry name" value="FADPNR"/>
</dbReference>
<dbReference type="GO" id="GO:0050660">
    <property type="term" value="F:flavin adenine dinucleotide binding"/>
    <property type="evidence" value="ECO:0007669"/>
    <property type="project" value="UniProtKB-UniRule"/>
</dbReference>
<evidence type="ECO:0000256" key="1">
    <source>
        <dbReference type="ARBA" id="ARBA00022630"/>
    </source>
</evidence>
<dbReference type="InterPro" id="IPR050097">
    <property type="entry name" value="Ferredoxin-NADP_redctase_2"/>
</dbReference>
<feature type="binding site" evidence="5">
    <location>
        <position position="35"/>
    </location>
    <ligand>
        <name>FAD</name>
        <dbReference type="ChEBI" id="CHEBI:57692"/>
    </ligand>
</feature>
<evidence type="ECO:0000256" key="2">
    <source>
        <dbReference type="ARBA" id="ARBA00022827"/>
    </source>
</evidence>
<keyword evidence="8" id="KW-1185">Reference proteome</keyword>
<feature type="binding site" evidence="5">
    <location>
        <position position="88"/>
    </location>
    <ligand>
        <name>FAD</name>
        <dbReference type="ChEBI" id="CHEBI:57692"/>
    </ligand>
</feature>
<evidence type="ECO:0000256" key="4">
    <source>
        <dbReference type="ARBA" id="ARBA00023002"/>
    </source>
</evidence>
<dbReference type="GO" id="GO:0050661">
    <property type="term" value="F:NADP binding"/>
    <property type="evidence" value="ECO:0007669"/>
    <property type="project" value="UniProtKB-UniRule"/>
</dbReference>
<dbReference type="EMBL" id="LWQT01000055">
    <property type="protein sequence ID" value="OAN50187.1"/>
    <property type="molecule type" value="Genomic_DNA"/>
</dbReference>
<feature type="domain" description="FAD/NAD(P)-binding" evidence="6">
    <location>
        <begin position="7"/>
        <end position="295"/>
    </location>
</feature>
<evidence type="ECO:0000259" key="6">
    <source>
        <dbReference type="Pfam" id="PF07992"/>
    </source>
</evidence>
<name>A0A178MQ73_9PROT</name>
<comment type="caution">
    <text evidence="7">The sequence shown here is derived from an EMBL/GenBank/DDBJ whole genome shotgun (WGS) entry which is preliminary data.</text>
</comment>
<feature type="binding site" evidence="5">
    <location>
        <position position="330"/>
    </location>
    <ligand>
        <name>FAD</name>
        <dbReference type="ChEBI" id="CHEBI:57692"/>
    </ligand>
</feature>
<accession>A0A178MQ73</accession>
<protein>
    <recommendedName>
        <fullName evidence="5">Ferredoxin--NADP reductase</fullName>
        <shortName evidence="5">FNR</shortName>
        <shortName evidence="5">Fd-NADP(+) reductase</shortName>
        <ecNumber evidence="5">1.18.1.2</ecNumber>
    </recommendedName>
</protein>
<dbReference type="Gene3D" id="3.50.50.60">
    <property type="entry name" value="FAD/NAD(P)-binding domain"/>
    <property type="match status" value="3"/>
</dbReference>
<feature type="binding site" evidence="5">
    <location>
        <position position="289"/>
    </location>
    <ligand>
        <name>FAD</name>
        <dbReference type="ChEBI" id="CHEBI:57692"/>
    </ligand>
</feature>
<gene>
    <name evidence="7" type="ORF">A6A04_01910</name>
</gene>
<proteinExistence type="inferred from homology"/>
<feature type="binding site" evidence="5">
    <location>
        <position position="123"/>
    </location>
    <ligand>
        <name>FAD</name>
        <dbReference type="ChEBI" id="CHEBI:57692"/>
    </ligand>
</feature>
<comment type="caution">
    <text evidence="5">Lacks conserved residue(s) required for the propagation of feature annotation.</text>
</comment>
<dbReference type="InterPro" id="IPR036188">
    <property type="entry name" value="FAD/NAD-bd_sf"/>
</dbReference>
<sequence length="338" mass="35515">MTIHQTDAVVIGAGPAGLFSVFQCGMVKLRCHVVDALEAVGGQLSALYPEKPIYDIPGHPKVLAADLVDGLAEQAAPFAPVYHFGVQVDSLAREADGRWRCGLSNGESILAPVVIIAAGGGAFGPNRPPLEGLDRFEGSSVFYLVRRREDFRDKRVVIAGGGDSAVDWAISLSEVAAKVMVVHRRPKFRAAPESEARLKQLAESGTIDLVVPYQLHGLEGEGATLSAVVVADLEGATKRLEADCLLPFYGLSTNLGPIADWGLTMDRHVIAVDPASCATSAPGVYAVGDICTYPGKLKLILSGFAEAARAAHSAHGVVHPGEALHFEHSTTSGVPARG</sequence>
<keyword evidence="4 5" id="KW-0560">Oxidoreductase</keyword>
<dbReference type="PRINTS" id="PR00469">
    <property type="entry name" value="PNDRDTASEII"/>
</dbReference>
<comment type="subunit">
    <text evidence="5">Homodimer.</text>
</comment>
<keyword evidence="2 5" id="KW-0274">FAD</keyword>
<comment type="similarity">
    <text evidence="5">Belongs to the ferredoxin--NADP reductase type 2 family.</text>
</comment>
<dbReference type="Proteomes" id="UP000078428">
    <property type="component" value="Unassembled WGS sequence"/>
</dbReference>
<feature type="binding site" evidence="5">
    <location>
        <position position="43"/>
    </location>
    <ligand>
        <name>FAD</name>
        <dbReference type="ChEBI" id="CHEBI:57692"/>
    </ligand>
</feature>
<dbReference type="InterPro" id="IPR023753">
    <property type="entry name" value="FAD/NAD-binding_dom"/>
</dbReference>
<dbReference type="RefSeq" id="WP_068492512.1">
    <property type="nucleotide sequence ID" value="NZ_LWQT01000055.1"/>
</dbReference>
<evidence type="ECO:0000256" key="5">
    <source>
        <dbReference type="HAMAP-Rule" id="MF_01685"/>
    </source>
</evidence>
<keyword evidence="1 5" id="KW-0285">Flavoprotein</keyword>
<dbReference type="AlphaFoldDB" id="A0A178MQ73"/>
<dbReference type="HAMAP" id="MF_01685">
    <property type="entry name" value="FENR2"/>
    <property type="match status" value="1"/>
</dbReference>
<dbReference type="EC" id="1.18.1.2" evidence="5"/>
<evidence type="ECO:0000256" key="3">
    <source>
        <dbReference type="ARBA" id="ARBA00022857"/>
    </source>
</evidence>
<dbReference type="Pfam" id="PF07992">
    <property type="entry name" value="Pyr_redox_2"/>
    <property type="match status" value="1"/>
</dbReference>
<dbReference type="InterPro" id="IPR022890">
    <property type="entry name" value="Fd--NADP_Rdtase_type_2"/>
</dbReference>
<evidence type="ECO:0000313" key="7">
    <source>
        <dbReference type="EMBL" id="OAN50187.1"/>
    </source>
</evidence>